<proteinExistence type="predicted"/>
<comment type="caution">
    <text evidence="1">The sequence shown here is derived from an EMBL/GenBank/DDBJ whole genome shotgun (WGS) entry which is preliminary data.</text>
</comment>
<name>A0AAN9NA47_PHACN</name>
<dbReference type="Proteomes" id="UP001374584">
    <property type="component" value="Unassembled WGS sequence"/>
</dbReference>
<reference evidence="1 2" key="1">
    <citation type="submission" date="2024-01" db="EMBL/GenBank/DDBJ databases">
        <title>The genomes of 5 underutilized Papilionoideae crops provide insights into root nodulation and disease resistanc.</title>
        <authorList>
            <person name="Jiang F."/>
        </authorList>
    </citation>
    <scope>NUCLEOTIDE SEQUENCE [LARGE SCALE GENOMIC DNA]</scope>
    <source>
        <strain evidence="1">JINMINGXINNONG_FW02</strain>
        <tissue evidence="1">Leaves</tissue>
    </source>
</reference>
<keyword evidence="2" id="KW-1185">Reference proteome</keyword>
<dbReference type="EMBL" id="JAYMYR010000004">
    <property type="protein sequence ID" value="KAK7369360.1"/>
    <property type="molecule type" value="Genomic_DNA"/>
</dbReference>
<sequence>MVVLEWNCVLPKCLKEMGSWFRFENISSNACYSESYLSLHPLIRFVCVCNFTFHSQSVEEIDIETEQRTRCRFASCTLENFLAKVRAFGESTSHATEFGWGCGEEEEEEIISVNPLGIAVNLLPNNNQADVNQGLQAIGVDHNSSLVVNPSEGMNKNMKRRKKTRASKNLATIYANSEGVVVE</sequence>
<organism evidence="1 2">
    <name type="scientific">Phaseolus coccineus</name>
    <name type="common">Scarlet runner bean</name>
    <name type="synonym">Phaseolus multiflorus</name>
    <dbReference type="NCBI Taxonomy" id="3886"/>
    <lineage>
        <taxon>Eukaryota</taxon>
        <taxon>Viridiplantae</taxon>
        <taxon>Streptophyta</taxon>
        <taxon>Embryophyta</taxon>
        <taxon>Tracheophyta</taxon>
        <taxon>Spermatophyta</taxon>
        <taxon>Magnoliopsida</taxon>
        <taxon>eudicotyledons</taxon>
        <taxon>Gunneridae</taxon>
        <taxon>Pentapetalae</taxon>
        <taxon>rosids</taxon>
        <taxon>fabids</taxon>
        <taxon>Fabales</taxon>
        <taxon>Fabaceae</taxon>
        <taxon>Papilionoideae</taxon>
        <taxon>50 kb inversion clade</taxon>
        <taxon>NPAAA clade</taxon>
        <taxon>indigoferoid/millettioid clade</taxon>
        <taxon>Phaseoleae</taxon>
        <taxon>Phaseolus</taxon>
    </lineage>
</organism>
<gene>
    <name evidence="1" type="ORF">VNO80_11397</name>
</gene>
<protein>
    <submittedName>
        <fullName evidence="1">Uncharacterized protein</fullName>
    </submittedName>
</protein>
<evidence type="ECO:0000313" key="2">
    <source>
        <dbReference type="Proteomes" id="UP001374584"/>
    </source>
</evidence>
<accession>A0AAN9NA47</accession>
<evidence type="ECO:0000313" key="1">
    <source>
        <dbReference type="EMBL" id="KAK7369360.1"/>
    </source>
</evidence>
<dbReference type="AlphaFoldDB" id="A0AAN9NA47"/>